<dbReference type="Gene3D" id="2.40.170.20">
    <property type="entry name" value="TonB-dependent receptor, beta-barrel domain"/>
    <property type="match status" value="1"/>
</dbReference>
<dbReference type="PANTHER" id="PTHR30069">
    <property type="entry name" value="TONB-DEPENDENT OUTER MEMBRANE RECEPTOR"/>
    <property type="match status" value="1"/>
</dbReference>
<evidence type="ECO:0000256" key="7">
    <source>
        <dbReference type="ARBA" id="ARBA00023237"/>
    </source>
</evidence>
<name>A0A370GAL1_GLULI</name>
<dbReference type="Pfam" id="PF07715">
    <property type="entry name" value="Plug"/>
    <property type="match status" value="1"/>
</dbReference>
<evidence type="ECO:0000256" key="2">
    <source>
        <dbReference type="ARBA" id="ARBA00022448"/>
    </source>
</evidence>
<evidence type="ECO:0000256" key="5">
    <source>
        <dbReference type="ARBA" id="ARBA00023077"/>
    </source>
</evidence>
<gene>
    <name evidence="13" type="ORF">C7453_102304</name>
</gene>
<keyword evidence="3 8" id="KW-1134">Transmembrane beta strand</keyword>
<dbReference type="InterPro" id="IPR037066">
    <property type="entry name" value="Plug_dom_sf"/>
</dbReference>
<evidence type="ECO:0000256" key="9">
    <source>
        <dbReference type="RuleBase" id="RU003357"/>
    </source>
</evidence>
<dbReference type="RefSeq" id="WP_170143128.1">
    <property type="nucleotide sequence ID" value="NZ_BJMI01000001.1"/>
</dbReference>
<dbReference type="GO" id="GO:0015344">
    <property type="term" value="F:siderophore uptake transmembrane transporter activity"/>
    <property type="evidence" value="ECO:0007669"/>
    <property type="project" value="TreeGrafter"/>
</dbReference>
<feature type="domain" description="TonB-dependent receptor plug" evidence="12">
    <location>
        <begin position="65"/>
        <end position="175"/>
    </location>
</feature>
<dbReference type="SUPFAM" id="SSF56935">
    <property type="entry name" value="Porins"/>
    <property type="match status" value="1"/>
</dbReference>
<evidence type="ECO:0000313" key="14">
    <source>
        <dbReference type="Proteomes" id="UP000254958"/>
    </source>
</evidence>
<evidence type="ECO:0000313" key="13">
    <source>
        <dbReference type="EMBL" id="RDI39514.1"/>
    </source>
</evidence>
<dbReference type="PROSITE" id="PS52016">
    <property type="entry name" value="TONB_DEPENDENT_REC_3"/>
    <property type="match status" value="1"/>
</dbReference>
<evidence type="ECO:0000256" key="4">
    <source>
        <dbReference type="ARBA" id="ARBA00022692"/>
    </source>
</evidence>
<evidence type="ECO:0000256" key="6">
    <source>
        <dbReference type="ARBA" id="ARBA00023136"/>
    </source>
</evidence>
<evidence type="ECO:0000259" key="12">
    <source>
        <dbReference type="Pfam" id="PF07715"/>
    </source>
</evidence>
<dbReference type="InterPro" id="IPR000531">
    <property type="entry name" value="Beta-barrel_TonB"/>
</dbReference>
<evidence type="ECO:0000259" key="11">
    <source>
        <dbReference type="Pfam" id="PF00593"/>
    </source>
</evidence>
<keyword evidence="4 8" id="KW-0812">Transmembrane</keyword>
<keyword evidence="13" id="KW-0675">Receptor</keyword>
<dbReference type="GO" id="GO:0044718">
    <property type="term" value="P:siderophore transmembrane transport"/>
    <property type="evidence" value="ECO:0007669"/>
    <property type="project" value="TreeGrafter"/>
</dbReference>
<sequence>MFEKMTGRRAMYLASAALCFLPARAVLAQTVPATAADGVSAGVQPEDITVIGSSPLPGSGIDRDRLPATTAIVTARDLQLTGTADLLHALDSRLAGVSLNSPAGNPYQPTIVMNGFQASPLQGTSQGIAVYLDGVRFNQAFGDTVNWDLIPDLAIERVAVEGANPVFGLNALGGALNVRMKNAFNTAPGGEADLSGGSFGRIVAQGDYAARRGNWGFYVAGREVHEDGWRDLQSTDIQSLYADLGWKGLATEVHGSLDLANSVLNGPGTSPVELLRADPRAQFTAPNQMANKFIQFAVNGRHSFTDTLSVQGQVHYDYFQQRVINGNAPNDAPCDDGSGLMCTDDGDPSTTRGGATIPDFLDGGAYSELDLQTTNTNGYGVSMQETEDHSVFGLRNHEVAGVSFDGAQTMFTGSAVLGGLTPVTREYYGPGYVIDEPGETVPVRVRVNDAYVGVFATDTIDLTPRLSLTGSMRYNFAQINLADQNGGDLSGRHAYSAINPGGGVSYRLTHWATIYGGYAEANRAPTPAELSCAGPENACSLANFFVGDPELKQVRAHTFEAGLRGGFTIGTAGRLSYDLGLFRTDADNDIVFINSETLNRAFFANIGATRRQGGKVHLAWQADGWSAWLNYTHTDATYRSGFVEDAGSNPAGDEDGDITVRRGNRLPGIPLDKLTGGVDVRVTPIWTVGGDFLLQGGQYLFGDEANLTPRLPGFFVLNLHTSVQVTRSLQLFGSISNVTDRHYYTFGTFSPTGSVYLAQAPGATNPRSYSPAAPIGGFGGVRVTF</sequence>
<comment type="subcellular location">
    <subcellularLocation>
        <location evidence="1 8">Cell outer membrane</location>
        <topology evidence="1 8">Multi-pass membrane protein</topology>
    </subcellularLocation>
</comment>
<keyword evidence="6 8" id="KW-0472">Membrane</keyword>
<dbReference type="AlphaFoldDB" id="A0A370GAL1"/>
<feature type="domain" description="TonB-dependent receptor-like beta-barrel" evidence="11">
    <location>
        <begin position="280"/>
        <end position="738"/>
    </location>
</feature>
<organism evidence="13 14">
    <name type="scientific">Gluconacetobacter liquefaciens</name>
    <name type="common">Acetobacter liquefaciens</name>
    <dbReference type="NCBI Taxonomy" id="89584"/>
    <lineage>
        <taxon>Bacteria</taxon>
        <taxon>Pseudomonadati</taxon>
        <taxon>Pseudomonadota</taxon>
        <taxon>Alphaproteobacteria</taxon>
        <taxon>Acetobacterales</taxon>
        <taxon>Acetobacteraceae</taxon>
        <taxon>Gluconacetobacter</taxon>
    </lineage>
</organism>
<accession>A0A370GAL1</accession>
<dbReference type="GO" id="GO:0009279">
    <property type="term" value="C:cell outer membrane"/>
    <property type="evidence" value="ECO:0007669"/>
    <property type="project" value="UniProtKB-SubCell"/>
</dbReference>
<dbReference type="PANTHER" id="PTHR30069:SF39">
    <property type="entry name" value="BLL6183 PROTEIN"/>
    <property type="match status" value="1"/>
</dbReference>
<keyword evidence="2 8" id="KW-0813">Transport</keyword>
<dbReference type="InterPro" id="IPR039426">
    <property type="entry name" value="TonB-dep_rcpt-like"/>
</dbReference>
<dbReference type="InterPro" id="IPR036942">
    <property type="entry name" value="Beta-barrel_TonB_sf"/>
</dbReference>
<dbReference type="Proteomes" id="UP000254958">
    <property type="component" value="Unassembled WGS sequence"/>
</dbReference>
<dbReference type="EMBL" id="QQAW01000002">
    <property type="protein sequence ID" value="RDI39514.1"/>
    <property type="molecule type" value="Genomic_DNA"/>
</dbReference>
<comment type="similarity">
    <text evidence="8 9">Belongs to the TonB-dependent receptor family.</text>
</comment>
<dbReference type="Pfam" id="PF00593">
    <property type="entry name" value="TonB_dep_Rec_b-barrel"/>
    <property type="match status" value="1"/>
</dbReference>
<evidence type="ECO:0000256" key="3">
    <source>
        <dbReference type="ARBA" id="ARBA00022452"/>
    </source>
</evidence>
<evidence type="ECO:0000256" key="1">
    <source>
        <dbReference type="ARBA" id="ARBA00004571"/>
    </source>
</evidence>
<evidence type="ECO:0000256" key="10">
    <source>
        <dbReference type="SAM" id="SignalP"/>
    </source>
</evidence>
<dbReference type="Gene3D" id="2.170.130.10">
    <property type="entry name" value="TonB-dependent receptor, plug domain"/>
    <property type="match status" value="1"/>
</dbReference>
<keyword evidence="14" id="KW-1185">Reference proteome</keyword>
<reference evidence="13 14" key="1">
    <citation type="submission" date="2018-07" db="EMBL/GenBank/DDBJ databases">
        <title>Genomic Encyclopedia of Type Strains, Phase IV (KMG-IV): sequencing the most valuable type-strain genomes for metagenomic binning, comparative biology and taxonomic classification.</title>
        <authorList>
            <person name="Goeker M."/>
        </authorList>
    </citation>
    <scope>NUCLEOTIDE SEQUENCE [LARGE SCALE GENOMIC DNA]</scope>
    <source>
        <strain evidence="13 14">DSM 5603</strain>
    </source>
</reference>
<protein>
    <submittedName>
        <fullName evidence="13">Outer membrane receptor protein involved in Fe transport</fullName>
    </submittedName>
</protein>
<feature type="chain" id="PRO_5016613206" evidence="10">
    <location>
        <begin position="29"/>
        <end position="785"/>
    </location>
</feature>
<comment type="caution">
    <text evidence="13">The sequence shown here is derived from an EMBL/GenBank/DDBJ whole genome shotgun (WGS) entry which is preliminary data.</text>
</comment>
<keyword evidence="7 8" id="KW-0998">Cell outer membrane</keyword>
<dbReference type="InterPro" id="IPR012910">
    <property type="entry name" value="Plug_dom"/>
</dbReference>
<keyword evidence="5 9" id="KW-0798">TonB box</keyword>
<keyword evidence="10" id="KW-0732">Signal</keyword>
<feature type="signal peptide" evidence="10">
    <location>
        <begin position="1"/>
        <end position="28"/>
    </location>
</feature>
<proteinExistence type="inferred from homology"/>
<evidence type="ECO:0000256" key="8">
    <source>
        <dbReference type="PROSITE-ProRule" id="PRU01360"/>
    </source>
</evidence>